<evidence type="ECO:0000259" key="7">
    <source>
        <dbReference type="PROSITE" id="PS50041"/>
    </source>
</evidence>
<dbReference type="GO" id="GO:0030431">
    <property type="term" value="P:sleep"/>
    <property type="evidence" value="ECO:0007669"/>
    <property type="project" value="InterPro"/>
</dbReference>
<feature type="compositionally biased region" description="Polar residues" evidence="5">
    <location>
        <begin position="1437"/>
        <end position="1468"/>
    </location>
</feature>
<evidence type="ECO:0000256" key="3">
    <source>
        <dbReference type="ARBA" id="ARBA00023157"/>
    </source>
</evidence>
<feature type="compositionally biased region" description="Low complexity" evidence="5">
    <location>
        <begin position="1252"/>
        <end position="1312"/>
    </location>
</feature>
<dbReference type="PANTHER" id="PTHR22906:SF49">
    <property type="entry name" value="COADHESIN-LIKE"/>
    <property type="match status" value="1"/>
</dbReference>
<feature type="compositionally biased region" description="Polar residues" evidence="5">
    <location>
        <begin position="243"/>
        <end position="259"/>
    </location>
</feature>
<dbReference type="InterPro" id="IPR044004">
    <property type="entry name" value="TSP1_spondin_dom"/>
</dbReference>
<dbReference type="InterPro" id="IPR031424">
    <property type="entry name" value="QVR-like"/>
</dbReference>
<dbReference type="InterPro" id="IPR016187">
    <property type="entry name" value="CTDL_fold"/>
</dbReference>
<evidence type="ECO:0000256" key="1">
    <source>
        <dbReference type="ARBA" id="ARBA00022729"/>
    </source>
</evidence>
<organism evidence="8">
    <name type="scientific">Lepeophtheirus salmonis</name>
    <name type="common">Salmon louse</name>
    <name type="synonym">Caligus salmonis</name>
    <dbReference type="NCBI Taxonomy" id="72036"/>
    <lineage>
        <taxon>Eukaryota</taxon>
        <taxon>Metazoa</taxon>
        <taxon>Ecdysozoa</taxon>
        <taxon>Arthropoda</taxon>
        <taxon>Crustacea</taxon>
        <taxon>Multicrustacea</taxon>
        <taxon>Hexanauplia</taxon>
        <taxon>Copepoda</taxon>
        <taxon>Siphonostomatoida</taxon>
        <taxon>Caligidae</taxon>
        <taxon>Lepeophtheirus</taxon>
    </lineage>
</organism>
<accession>A0A0K2UF82</accession>
<dbReference type="PROSITE" id="PS50041">
    <property type="entry name" value="C_TYPE_LECTIN_2"/>
    <property type="match status" value="1"/>
</dbReference>
<feature type="chain" id="PRO_5005488678" description="C-type lectin domain-containing protein" evidence="6">
    <location>
        <begin position="26"/>
        <end position="1640"/>
    </location>
</feature>
<feature type="region of interest" description="Disordered" evidence="5">
    <location>
        <begin position="243"/>
        <end position="287"/>
    </location>
</feature>
<keyword evidence="2" id="KW-0677">Repeat</keyword>
<dbReference type="InterPro" id="IPR052065">
    <property type="entry name" value="Compl_asym_regulator"/>
</dbReference>
<keyword evidence="1 6" id="KW-0732">Signal</keyword>
<dbReference type="EMBL" id="HACA01018985">
    <property type="protein sequence ID" value="CDW36346.1"/>
    <property type="molecule type" value="Transcribed_RNA"/>
</dbReference>
<dbReference type="Pfam" id="PF19028">
    <property type="entry name" value="TSP1_spondin"/>
    <property type="match status" value="6"/>
</dbReference>
<keyword evidence="3" id="KW-1015">Disulfide bond</keyword>
<feature type="region of interest" description="Disordered" evidence="5">
    <location>
        <begin position="142"/>
        <end position="179"/>
    </location>
</feature>
<feature type="compositionally biased region" description="Basic and acidic residues" evidence="5">
    <location>
        <begin position="150"/>
        <end position="160"/>
    </location>
</feature>
<evidence type="ECO:0000256" key="4">
    <source>
        <dbReference type="ARBA" id="ARBA00023180"/>
    </source>
</evidence>
<dbReference type="InterPro" id="IPR016186">
    <property type="entry name" value="C-type_lectin-like/link_sf"/>
</dbReference>
<reference evidence="8" key="1">
    <citation type="submission" date="2014-05" db="EMBL/GenBank/DDBJ databases">
        <authorList>
            <person name="Chronopoulou M."/>
        </authorList>
    </citation>
    <scope>NUCLEOTIDE SEQUENCE</scope>
    <source>
        <tissue evidence="8">Whole organism</tissue>
    </source>
</reference>
<dbReference type="Gene3D" id="2.20.100.10">
    <property type="entry name" value="Thrombospondin type-1 (TSP1) repeat"/>
    <property type="match status" value="6"/>
</dbReference>
<evidence type="ECO:0000256" key="6">
    <source>
        <dbReference type="SAM" id="SignalP"/>
    </source>
</evidence>
<dbReference type="SUPFAM" id="SSF56436">
    <property type="entry name" value="C-type lectin-like"/>
    <property type="match status" value="1"/>
</dbReference>
<dbReference type="PROSITE" id="PS50092">
    <property type="entry name" value="TSP1"/>
    <property type="match status" value="6"/>
</dbReference>
<feature type="compositionally biased region" description="Low complexity" evidence="5">
    <location>
        <begin position="277"/>
        <end position="287"/>
    </location>
</feature>
<dbReference type="SMART" id="SM00209">
    <property type="entry name" value="TSP1"/>
    <property type="match status" value="6"/>
</dbReference>
<proteinExistence type="predicted"/>
<feature type="region of interest" description="Disordered" evidence="5">
    <location>
        <begin position="542"/>
        <end position="569"/>
    </location>
</feature>
<dbReference type="CDD" id="cd00037">
    <property type="entry name" value="CLECT"/>
    <property type="match status" value="1"/>
</dbReference>
<feature type="compositionally biased region" description="Basic residues" evidence="5">
    <location>
        <begin position="260"/>
        <end position="270"/>
    </location>
</feature>
<name>A0A0K2UF82_LEPSM</name>
<feature type="region of interest" description="Disordered" evidence="5">
    <location>
        <begin position="1101"/>
        <end position="1137"/>
    </location>
</feature>
<protein>
    <recommendedName>
        <fullName evidence="7">C-type lectin domain-containing protein</fullName>
    </recommendedName>
</protein>
<feature type="non-terminal residue" evidence="8">
    <location>
        <position position="1640"/>
    </location>
</feature>
<evidence type="ECO:0000313" key="8">
    <source>
        <dbReference type="EMBL" id="CDW36346.1"/>
    </source>
</evidence>
<dbReference type="Gene3D" id="3.10.100.10">
    <property type="entry name" value="Mannose-Binding Protein A, subunit A"/>
    <property type="match status" value="1"/>
</dbReference>
<feature type="region of interest" description="Disordered" evidence="5">
    <location>
        <begin position="1246"/>
        <end position="1323"/>
    </location>
</feature>
<dbReference type="GO" id="GO:0032222">
    <property type="term" value="P:regulation of synaptic transmission, cholinergic"/>
    <property type="evidence" value="ECO:0007669"/>
    <property type="project" value="InterPro"/>
</dbReference>
<dbReference type="OrthoDB" id="5814848at2759"/>
<dbReference type="InterPro" id="IPR001304">
    <property type="entry name" value="C-type_lectin-like"/>
</dbReference>
<dbReference type="SUPFAM" id="SSF82895">
    <property type="entry name" value="TSP-1 type 1 repeat"/>
    <property type="match status" value="6"/>
</dbReference>
<feature type="compositionally biased region" description="Low complexity" evidence="5">
    <location>
        <begin position="543"/>
        <end position="566"/>
    </location>
</feature>
<dbReference type="Pfam" id="PF00059">
    <property type="entry name" value="Lectin_C"/>
    <property type="match status" value="1"/>
</dbReference>
<feature type="region of interest" description="Disordered" evidence="5">
    <location>
        <begin position="1432"/>
        <end position="1468"/>
    </location>
</feature>
<keyword evidence="4" id="KW-0325">Glycoprotein</keyword>
<dbReference type="InterPro" id="IPR036383">
    <property type="entry name" value="TSP1_rpt_sf"/>
</dbReference>
<dbReference type="SMART" id="SM00034">
    <property type="entry name" value="CLECT"/>
    <property type="match status" value="1"/>
</dbReference>
<dbReference type="PANTHER" id="PTHR22906">
    <property type="entry name" value="PROPERDIN"/>
    <property type="match status" value="1"/>
</dbReference>
<dbReference type="Pfam" id="PF17064">
    <property type="entry name" value="QVR"/>
    <property type="match status" value="2"/>
</dbReference>
<dbReference type="InterPro" id="IPR000884">
    <property type="entry name" value="TSP1_rpt"/>
</dbReference>
<dbReference type="FunFam" id="2.20.100.10:FF:000001">
    <property type="entry name" value="semaphorin-5A isoform X1"/>
    <property type="match status" value="1"/>
</dbReference>
<evidence type="ECO:0000256" key="5">
    <source>
        <dbReference type="SAM" id="MobiDB-lite"/>
    </source>
</evidence>
<feature type="region of interest" description="Disordered" evidence="5">
    <location>
        <begin position="641"/>
        <end position="668"/>
    </location>
</feature>
<feature type="signal peptide" evidence="6">
    <location>
        <begin position="1"/>
        <end position="25"/>
    </location>
</feature>
<evidence type="ECO:0000256" key="2">
    <source>
        <dbReference type="ARBA" id="ARBA00022737"/>
    </source>
</evidence>
<feature type="domain" description="C-type lectin" evidence="7">
    <location>
        <begin position="1525"/>
        <end position="1623"/>
    </location>
</feature>
<sequence>MKSIQAKHCLLIFAVLLNYLRTVESLSCHKCGTLSSSARYVEDCTGASTVEDCAPNEVCVVFKRLYKKGSSSIRGCFDKSQSLPGIKDLDASSECKFVPEKRSSVKACMCNSDLCNDKEYDLHKQRANRLFRNQTGSLPSAIKNRKRAKVTKEDDKEDTTTSRNQGVVGSGLGVEGVTGEEDDYFIEEDGELFFENDEDYYGEEPEIIDEETQEEIEEERDYDEALYDDFLHHAQNISNQTNMEARVPRQSNVAKTSTRPTHKRLSRKPRRAELDGKTSSTTSTKKMSSLRERLAIFMSQFGATPNFNFNQHGRIDCKWSDFSSWSDCSQSCNGGVQFRERKILILARQGGSPCRGERKESRVCSTQQCPRSVDCLWSSYGQWSRCSVSCGTGTQQRKRMILQPSTNGGKSCRGDAIESRQCNAGATCPVNCEWSNFGQWSSCSATCGGGRQTRRRNIRRRASGSGRPCLGEKAETRSCSTNPCSISCGWSDFTPWSVCSATCGPATQRRFRTVIQQPSAGGESCNPNDAFMTRDCVDQEPCPTTTTTTTTTPTTTPEPSTTTPTPTLSPNDILASTRNMSFADLLFQGFGAKTESRHSSSNSDIDNSISSSFSTIPTSSPLYTTLFPSSTTTTTITTTTTTTSTTTTTPTSTTTTSTTTTTTTTNTPIDNEVNAALKDQPIPDDDLSTTNNSRSSIKRVQDCEWSDYDTWSVCSKPCGVGVQYRNRSIVHPSRNGGNECPGRAFQSRICNRHTCGSDQCCERVIVKANGNAKLDQSLYLGAYNKISDSYNGRFAYEREGREQLYIYFFKSQADSLNLWVIGPELGQFIAGIRNDGQETCIHKTAQEWKYASRAGVWKDDDPTLAVECFNGETTTTTNSNFGNRQQISRRTTVSTTTTTQLSIIRNRPEGVNCEWSQYGEWSPCSKSCGRGIQFRTRRVAVTPKNGGSNCVGSNKDTRSCNVKSCNFFTTTTRPPTTTTRRPVVKAKPIDPNRRVKCFACGSLFSTDAPECDKFDVSASQQQTTCARGEACLWYSYHKSAGDIAIIRECFSTSILLGSIENPIAPSHECVPRPVENDDSIMACICATDFCNGYDGGSPVNLKTTTTPTPLRLPQSQTERPRSQVGRPQAPSPNDINRNTLRQSGGKVLCHQCGSLFSGSGNPPCEEGNAGKTEYCKEGEACLWYSWKKSNIETSIIRECFSKSILLGSIDKPLQLRRECVPQDISETRASNIYACLCDTERCNANGERSVESDSSSSSNDRFDSSQVNQEQNNNRNRNDNNSKNNQQTSRRPTTTRRPSFTQTTPSSQFRSPSTPPPRSQNTFSGGPGLQCYSCGSLLNTDAKCDKFNPTDPTQIQTCKEGEACLLYKWKKSSVETAILRECFSKNVLLGSFDSPLLPTTGCNIRDISEPQSSSIEACLCTTDFCNDDLGRSPGGDATSQIQERQTTRSRFTDTTNSPTRSRFSETTKSSNFFERTTKASTFFDQKSRASTPGFRPDFNDLPDKFEFNRNDNLRKTSCPRGYTLTPTGCYQISDRRMGWIEAKKLCESENGNLLAIDNEEERQAILELISESSPRTRFEFWLGGNDIEIENRWVWTGFGNTILVPDFGWLDRPVPSVEENCLTWSITLARKGSRRRSSEG</sequence>